<proteinExistence type="predicted"/>
<dbReference type="AlphaFoldDB" id="A0A1B7LFJ2"/>
<accession>A0A1B7LFJ2</accession>
<reference evidence="1 2" key="1">
    <citation type="submission" date="2016-04" db="EMBL/GenBank/DDBJ databases">
        <authorList>
            <person name="Evans L.H."/>
            <person name="Alamgir A."/>
            <person name="Owens N."/>
            <person name="Weber N.D."/>
            <person name="Virtaneva K."/>
            <person name="Barbian K."/>
            <person name="Babar A."/>
            <person name="Rosenke K."/>
        </authorList>
    </citation>
    <scope>NUCLEOTIDE SEQUENCE [LARGE SCALE GENOMIC DNA]</scope>
    <source>
        <strain evidence="1 2">LMa1</strain>
    </source>
</reference>
<organism evidence="1 2">
    <name type="scientific">Desulfotomaculum copahuensis</name>
    <dbReference type="NCBI Taxonomy" id="1838280"/>
    <lineage>
        <taxon>Bacteria</taxon>
        <taxon>Bacillati</taxon>
        <taxon>Bacillota</taxon>
        <taxon>Clostridia</taxon>
        <taxon>Eubacteriales</taxon>
        <taxon>Desulfotomaculaceae</taxon>
        <taxon>Desulfotomaculum</taxon>
    </lineage>
</organism>
<dbReference type="EMBL" id="LYVF01000127">
    <property type="protein sequence ID" value="OAT82914.1"/>
    <property type="molecule type" value="Genomic_DNA"/>
</dbReference>
<name>A0A1B7LFJ2_9FIRM</name>
<keyword evidence="2" id="KW-1185">Reference proteome</keyword>
<evidence type="ECO:0000313" key="1">
    <source>
        <dbReference type="EMBL" id="OAT82914.1"/>
    </source>
</evidence>
<comment type="caution">
    <text evidence="1">The sequence shown here is derived from an EMBL/GenBank/DDBJ whole genome shotgun (WGS) entry which is preliminary data.</text>
</comment>
<evidence type="ECO:0000313" key="2">
    <source>
        <dbReference type="Proteomes" id="UP000078532"/>
    </source>
</evidence>
<dbReference type="Proteomes" id="UP000078532">
    <property type="component" value="Unassembled WGS sequence"/>
</dbReference>
<dbReference type="STRING" id="1838280.A6M21_08435"/>
<sequence length="72" mass="8143">MTALRAPGETGAFFVRLPACPGNRANPGHPGIDTCHLVVFVLYFFWLVDKSFLFSIIYFWKLVIAFTITSIF</sequence>
<dbReference type="RefSeq" id="WP_066667592.1">
    <property type="nucleotide sequence ID" value="NZ_LYVF01000127.1"/>
</dbReference>
<gene>
    <name evidence="1" type="ORF">A6M21_08435</name>
</gene>
<protein>
    <submittedName>
        <fullName evidence="1">Uncharacterized protein</fullName>
    </submittedName>
</protein>